<dbReference type="Proteomes" id="UP001642900">
    <property type="component" value="Unassembled WGS sequence"/>
</dbReference>
<protein>
    <recommendedName>
        <fullName evidence="5">L-threonine aldolase</fullName>
        <ecNumber evidence="5">4.1.2.48</ecNumber>
    </recommendedName>
</protein>
<evidence type="ECO:0000313" key="8">
    <source>
        <dbReference type="Proteomes" id="UP001642900"/>
    </source>
</evidence>
<dbReference type="InterPro" id="IPR001597">
    <property type="entry name" value="ArAA_b-elim_lyase/Thr_aldolase"/>
</dbReference>
<dbReference type="InterPro" id="IPR026273">
    <property type="entry name" value="Low_specificity_L-TA_bact"/>
</dbReference>
<dbReference type="PANTHER" id="PTHR48097">
    <property type="entry name" value="L-THREONINE ALDOLASE-RELATED"/>
    <property type="match status" value="1"/>
</dbReference>
<dbReference type="PANTHER" id="PTHR48097:SF5">
    <property type="entry name" value="LOW SPECIFICITY L-THREONINE ALDOLASE"/>
    <property type="match status" value="1"/>
</dbReference>
<dbReference type="PIRSF" id="PIRSF038940">
    <property type="entry name" value="Low_specificity_LTA"/>
    <property type="match status" value="1"/>
</dbReference>
<comment type="function">
    <text evidence="5">Catalyzes the cleavage of L-allo-threonine and L-threonine to glycine and acetaldehyde.</text>
</comment>
<keyword evidence="8" id="KW-1185">Reference proteome</keyword>
<dbReference type="Pfam" id="PF01212">
    <property type="entry name" value="Beta_elim_lyase"/>
    <property type="match status" value="1"/>
</dbReference>
<evidence type="ECO:0000259" key="6">
    <source>
        <dbReference type="Pfam" id="PF01212"/>
    </source>
</evidence>
<keyword evidence="4 5" id="KW-0663">Pyridoxal phosphate</keyword>
<comment type="caution">
    <text evidence="7">The sequence shown here is derived from an EMBL/GenBank/DDBJ whole genome shotgun (WGS) entry which is preliminary data.</text>
</comment>
<dbReference type="SUPFAM" id="SSF53383">
    <property type="entry name" value="PLP-dependent transferases"/>
    <property type="match status" value="1"/>
</dbReference>
<sequence>MIFASDNWAGAHPNIAAGLSAHASGYDPAYGDGALDRAVAQRFNEIFEREVAVFFVATGSAANSLALASLARPGGITFCHREAHILEDECGAPEYLTGGARLRAVDGRLGKMDPGELKATINHFVPDFVHAGQPMAVSITQATEVGTLYGLDEIAAISSIAREYGLPLHMDGARFANALVALDATPAEMTWKRGVDIVSFGGTKNGCWCAEAVVLFDTGRARDFSFIRKRAAQLFSKSRFIAAQFDAYFRDGLWLETARHANAMTSRLAARVEASSRVRVAWEPQANELFAIMSKDLAERLTAAGAVFHPWNTPHGYAGAIGDDETICRFVTSFATTAEDVDRFGELIA</sequence>
<comment type="subunit">
    <text evidence="3">Homotetramer.</text>
</comment>
<dbReference type="AlphaFoldDB" id="A0A6G4WCD6"/>
<evidence type="ECO:0000256" key="3">
    <source>
        <dbReference type="ARBA" id="ARBA00011881"/>
    </source>
</evidence>
<reference evidence="7 8" key="1">
    <citation type="submission" date="2020-02" db="EMBL/GenBank/DDBJ databases">
        <title>Genome sequence of strain CCNWXJ40-4.</title>
        <authorList>
            <person name="Gao J."/>
            <person name="Sun J."/>
        </authorList>
    </citation>
    <scope>NUCLEOTIDE SEQUENCE [LARGE SCALE GENOMIC DNA]</scope>
    <source>
        <strain evidence="7 8">CCNWXJ 40-4</strain>
    </source>
</reference>
<comment type="similarity">
    <text evidence="2 5">Belongs to the threonine aldolase family.</text>
</comment>
<evidence type="ECO:0000256" key="2">
    <source>
        <dbReference type="ARBA" id="ARBA00006966"/>
    </source>
</evidence>
<dbReference type="EMBL" id="JAAKZF010000011">
    <property type="protein sequence ID" value="NGO51777.1"/>
    <property type="molecule type" value="Genomic_DNA"/>
</dbReference>
<dbReference type="Gene3D" id="3.40.640.10">
    <property type="entry name" value="Type I PLP-dependent aspartate aminotransferase-like (Major domain)"/>
    <property type="match status" value="1"/>
</dbReference>
<dbReference type="EC" id="4.1.2.48" evidence="5"/>
<evidence type="ECO:0000256" key="5">
    <source>
        <dbReference type="PIRNR" id="PIRNR038940"/>
    </source>
</evidence>
<organism evidence="7 8">
    <name type="scientific">Allomesorhizobium camelthorni</name>
    <dbReference type="NCBI Taxonomy" id="475069"/>
    <lineage>
        <taxon>Bacteria</taxon>
        <taxon>Pseudomonadati</taxon>
        <taxon>Pseudomonadota</taxon>
        <taxon>Alphaproteobacteria</taxon>
        <taxon>Hyphomicrobiales</taxon>
        <taxon>Phyllobacteriaceae</taxon>
        <taxon>Allomesorhizobium</taxon>
    </lineage>
</organism>
<dbReference type="InterPro" id="IPR015424">
    <property type="entry name" value="PyrdxlP-dep_Trfase"/>
</dbReference>
<comment type="catalytic activity">
    <reaction evidence="5">
        <text>L-allo-threonine = acetaldehyde + glycine</text>
        <dbReference type="Rhea" id="RHEA:26209"/>
        <dbReference type="ChEBI" id="CHEBI:15343"/>
        <dbReference type="ChEBI" id="CHEBI:57305"/>
        <dbReference type="ChEBI" id="CHEBI:58585"/>
        <dbReference type="EC" id="4.1.2.48"/>
    </reaction>
</comment>
<accession>A0A6G4WCD6</accession>
<proteinExistence type="inferred from homology"/>
<dbReference type="Gene3D" id="3.90.1150.10">
    <property type="entry name" value="Aspartate Aminotransferase, domain 1"/>
    <property type="match status" value="1"/>
</dbReference>
<dbReference type="InterPro" id="IPR015422">
    <property type="entry name" value="PyrdxlP-dep_Trfase_small"/>
</dbReference>
<comment type="catalytic activity">
    <reaction evidence="5">
        <text>L-threonine = acetaldehyde + glycine</text>
        <dbReference type="Rhea" id="RHEA:19625"/>
        <dbReference type="ChEBI" id="CHEBI:15343"/>
        <dbReference type="ChEBI" id="CHEBI:57305"/>
        <dbReference type="ChEBI" id="CHEBI:57926"/>
        <dbReference type="EC" id="4.1.2.48"/>
    </reaction>
</comment>
<gene>
    <name evidence="7" type="ORF">G6N73_11390</name>
</gene>
<dbReference type="GO" id="GO:0004793">
    <property type="term" value="F:threonine aldolase activity"/>
    <property type="evidence" value="ECO:0007669"/>
    <property type="project" value="UniProtKB-UniRule"/>
</dbReference>
<evidence type="ECO:0000256" key="4">
    <source>
        <dbReference type="ARBA" id="ARBA00022898"/>
    </source>
</evidence>
<dbReference type="RefSeq" id="WP_165027646.1">
    <property type="nucleotide sequence ID" value="NZ_JAAKZF010000011.1"/>
</dbReference>
<dbReference type="GO" id="GO:0006567">
    <property type="term" value="P:L-threonine catabolic process"/>
    <property type="evidence" value="ECO:0007669"/>
    <property type="project" value="UniProtKB-UniRule"/>
</dbReference>
<name>A0A6G4WCD6_9HYPH</name>
<evidence type="ECO:0000313" key="7">
    <source>
        <dbReference type="EMBL" id="NGO51777.1"/>
    </source>
</evidence>
<evidence type="ECO:0000256" key="1">
    <source>
        <dbReference type="ARBA" id="ARBA00001933"/>
    </source>
</evidence>
<comment type="cofactor">
    <cofactor evidence="1 5">
        <name>pyridoxal 5'-phosphate</name>
        <dbReference type="ChEBI" id="CHEBI:597326"/>
    </cofactor>
</comment>
<dbReference type="InterPro" id="IPR015421">
    <property type="entry name" value="PyrdxlP-dep_Trfase_major"/>
</dbReference>
<keyword evidence="5" id="KW-0456">Lyase</keyword>
<feature type="domain" description="Aromatic amino acid beta-eliminating lyase/threonine aldolase" evidence="6">
    <location>
        <begin position="3"/>
        <end position="290"/>
    </location>
</feature>